<reference evidence="1 2" key="1">
    <citation type="submission" date="2024-01" db="EMBL/GenBank/DDBJ databases">
        <title>Genome assemblies of Stephania.</title>
        <authorList>
            <person name="Yang L."/>
        </authorList>
    </citation>
    <scope>NUCLEOTIDE SEQUENCE [LARGE SCALE GENOMIC DNA]</scope>
    <source>
        <strain evidence="1">QJT</strain>
        <tissue evidence="1">Leaf</tissue>
    </source>
</reference>
<organism evidence="1 2">
    <name type="scientific">Stephania japonica</name>
    <dbReference type="NCBI Taxonomy" id="461633"/>
    <lineage>
        <taxon>Eukaryota</taxon>
        <taxon>Viridiplantae</taxon>
        <taxon>Streptophyta</taxon>
        <taxon>Embryophyta</taxon>
        <taxon>Tracheophyta</taxon>
        <taxon>Spermatophyta</taxon>
        <taxon>Magnoliopsida</taxon>
        <taxon>Ranunculales</taxon>
        <taxon>Menispermaceae</taxon>
        <taxon>Menispermoideae</taxon>
        <taxon>Cissampelideae</taxon>
        <taxon>Stephania</taxon>
    </lineage>
</organism>
<gene>
    <name evidence="1" type="ORF">Sjap_004744</name>
</gene>
<dbReference type="EMBL" id="JBBNAE010000002">
    <property type="protein sequence ID" value="KAK9144841.1"/>
    <property type="molecule type" value="Genomic_DNA"/>
</dbReference>
<name>A0AAP0K2R6_9MAGN</name>
<proteinExistence type="predicted"/>
<sequence length="91" mass="10311">MLSGNASRAQKRTLSASKLLRPPIDLGSDVRLLLSSKFRICKFPSLPIDLGKDSRPHETRLRYLKCFKSPIADDRFESLALLICNVLRQVK</sequence>
<keyword evidence="2" id="KW-1185">Reference proteome</keyword>
<comment type="caution">
    <text evidence="1">The sequence shown here is derived from an EMBL/GenBank/DDBJ whole genome shotgun (WGS) entry which is preliminary data.</text>
</comment>
<dbReference type="AlphaFoldDB" id="A0AAP0K2R6"/>
<accession>A0AAP0K2R6</accession>
<evidence type="ECO:0000313" key="2">
    <source>
        <dbReference type="Proteomes" id="UP001417504"/>
    </source>
</evidence>
<dbReference type="Proteomes" id="UP001417504">
    <property type="component" value="Unassembled WGS sequence"/>
</dbReference>
<evidence type="ECO:0000313" key="1">
    <source>
        <dbReference type="EMBL" id="KAK9144841.1"/>
    </source>
</evidence>
<protein>
    <submittedName>
        <fullName evidence="1">Uncharacterized protein</fullName>
    </submittedName>
</protein>